<dbReference type="AlphaFoldDB" id="A0A1F5YZH9"/>
<protein>
    <recommendedName>
        <fullName evidence="4">Small ribosomal subunit protein uS9</fullName>
    </recommendedName>
    <alternativeName>
        <fullName evidence="5">30S ribosomal protein S9</fullName>
    </alternativeName>
</protein>
<evidence type="ECO:0000256" key="1">
    <source>
        <dbReference type="ARBA" id="ARBA00005251"/>
    </source>
</evidence>
<dbReference type="InterPro" id="IPR000754">
    <property type="entry name" value="Ribosomal_uS9"/>
</dbReference>
<evidence type="ECO:0000256" key="6">
    <source>
        <dbReference type="SAM" id="MobiDB-lite"/>
    </source>
</evidence>
<evidence type="ECO:0000256" key="2">
    <source>
        <dbReference type="ARBA" id="ARBA00022980"/>
    </source>
</evidence>
<name>A0A1F5YZH9_9BACT</name>
<evidence type="ECO:0000313" key="7">
    <source>
        <dbReference type="EMBL" id="OGG05581.1"/>
    </source>
</evidence>
<dbReference type="InterPro" id="IPR020568">
    <property type="entry name" value="Ribosomal_Su5_D2-typ_SF"/>
</dbReference>
<gene>
    <name evidence="7" type="ORF">A2872_00270</name>
</gene>
<evidence type="ECO:0000256" key="4">
    <source>
        <dbReference type="ARBA" id="ARBA00035259"/>
    </source>
</evidence>
<keyword evidence="3" id="KW-0687">Ribonucleoprotein</keyword>
<comment type="caution">
    <text evidence="7">The sequence shown here is derived from an EMBL/GenBank/DDBJ whole genome shotgun (WGS) entry which is preliminary data.</text>
</comment>
<keyword evidence="2 7" id="KW-0689">Ribosomal protein</keyword>
<dbReference type="GO" id="GO:0006412">
    <property type="term" value="P:translation"/>
    <property type="evidence" value="ECO:0007669"/>
    <property type="project" value="InterPro"/>
</dbReference>
<feature type="compositionally biased region" description="Basic and acidic residues" evidence="6">
    <location>
        <begin position="120"/>
        <end position="131"/>
    </location>
</feature>
<feature type="region of interest" description="Disordered" evidence="6">
    <location>
        <begin position="117"/>
        <end position="146"/>
    </location>
</feature>
<sequence>MTEVQKDYIFANGRRKRATARVRLFPVKDDLTIDGQTWSKGTIIVNGKPAEEYFKSLFYAKYKYLEVFRSTNTANKYVTTVVVVGSGLSGQLGAMNLGIARALVKIDPKNKLILRKKGYMTRDPREVERKKPGLPKARKHKSSPKR</sequence>
<dbReference type="GO" id="GO:0003735">
    <property type="term" value="F:structural constituent of ribosome"/>
    <property type="evidence" value="ECO:0007669"/>
    <property type="project" value="InterPro"/>
</dbReference>
<comment type="similarity">
    <text evidence="1">Belongs to the universal ribosomal protein uS9 family.</text>
</comment>
<accession>A0A1F5YZH9</accession>
<dbReference type="Pfam" id="PF00380">
    <property type="entry name" value="Ribosomal_S9"/>
    <property type="match status" value="1"/>
</dbReference>
<dbReference type="PANTHER" id="PTHR21569">
    <property type="entry name" value="RIBOSOMAL PROTEIN S9"/>
    <property type="match status" value="1"/>
</dbReference>
<proteinExistence type="inferred from homology"/>
<dbReference type="EMBL" id="MFJG01000033">
    <property type="protein sequence ID" value="OGG05581.1"/>
    <property type="molecule type" value="Genomic_DNA"/>
</dbReference>
<organism evidence="7 8">
    <name type="scientific">Candidatus Gottesmanbacteria bacterium RIFCSPHIGHO2_01_FULL_42_12</name>
    <dbReference type="NCBI Taxonomy" id="1798377"/>
    <lineage>
        <taxon>Bacteria</taxon>
        <taxon>Candidatus Gottesmaniibacteriota</taxon>
    </lineage>
</organism>
<evidence type="ECO:0000256" key="3">
    <source>
        <dbReference type="ARBA" id="ARBA00023274"/>
    </source>
</evidence>
<dbReference type="SUPFAM" id="SSF54211">
    <property type="entry name" value="Ribosomal protein S5 domain 2-like"/>
    <property type="match status" value="1"/>
</dbReference>
<dbReference type="InterPro" id="IPR014721">
    <property type="entry name" value="Ribsml_uS5_D2-typ_fold_subgr"/>
</dbReference>
<dbReference type="PANTHER" id="PTHR21569:SF1">
    <property type="entry name" value="SMALL RIBOSOMAL SUBUNIT PROTEIN US9M"/>
    <property type="match status" value="1"/>
</dbReference>
<dbReference type="Gene3D" id="3.30.230.10">
    <property type="match status" value="1"/>
</dbReference>
<dbReference type="GO" id="GO:0022627">
    <property type="term" value="C:cytosolic small ribosomal subunit"/>
    <property type="evidence" value="ECO:0007669"/>
    <property type="project" value="TreeGrafter"/>
</dbReference>
<dbReference type="STRING" id="1798377.A2872_00270"/>
<reference evidence="7 8" key="1">
    <citation type="journal article" date="2016" name="Nat. Commun.">
        <title>Thousands of microbial genomes shed light on interconnected biogeochemical processes in an aquifer system.</title>
        <authorList>
            <person name="Anantharaman K."/>
            <person name="Brown C.T."/>
            <person name="Hug L.A."/>
            <person name="Sharon I."/>
            <person name="Castelle C.J."/>
            <person name="Probst A.J."/>
            <person name="Thomas B.C."/>
            <person name="Singh A."/>
            <person name="Wilkins M.J."/>
            <person name="Karaoz U."/>
            <person name="Brodie E.L."/>
            <person name="Williams K.H."/>
            <person name="Hubbard S.S."/>
            <person name="Banfield J.F."/>
        </authorList>
    </citation>
    <scope>NUCLEOTIDE SEQUENCE [LARGE SCALE GENOMIC DNA]</scope>
</reference>
<evidence type="ECO:0000313" key="8">
    <source>
        <dbReference type="Proteomes" id="UP000178681"/>
    </source>
</evidence>
<dbReference type="GO" id="GO:0003723">
    <property type="term" value="F:RNA binding"/>
    <property type="evidence" value="ECO:0007669"/>
    <property type="project" value="TreeGrafter"/>
</dbReference>
<evidence type="ECO:0000256" key="5">
    <source>
        <dbReference type="ARBA" id="ARBA00035523"/>
    </source>
</evidence>
<dbReference type="Proteomes" id="UP000178681">
    <property type="component" value="Unassembled WGS sequence"/>
</dbReference>
<feature type="compositionally biased region" description="Basic residues" evidence="6">
    <location>
        <begin position="132"/>
        <end position="146"/>
    </location>
</feature>